<evidence type="ECO:0000313" key="2">
    <source>
        <dbReference type="EMBL" id="AIC83419.1"/>
    </source>
</evidence>
<keyword evidence="1" id="KW-0472">Membrane</keyword>
<proteinExistence type="predicted"/>
<keyword evidence="1" id="KW-1133">Transmembrane helix</keyword>
<reference evidence="2" key="1">
    <citation type="journal article" date="2014" name="Mitochondrion">
        <title>Comparative analysis of 11 Brassicales mitochondrial genomes and the mitochondrial transcriptome of Brassica oleracea.</title>
        <authorList>
            <person name="Grewe F."/>
            <person name="Edger P.P."/>
            <person name="Keren I."/>
            <person name="Sultan L."/>
            <person name="Pires J.C."/>
            <person name="Ostersetzer-Biran O."/>
            <person name="Mower J.P."/>
        </authorList>
    </citation>
    <scope>NUCLEOTIDE SEQUENCE</scope>
</reference>
<evidence type="ECO:0000256" key="1">
    <source>
        <dbReference type="SAM" id="Phobius"/>
    </source>
</evidence>
<protein>
    <submittedName>
        <fullName evidence="2">Orf149b</fullName>
    </submittedName>
</protein>
<sequence length="149" mass="16198">MVLASSFFYTLTTTFSPGMILLFYSISSRSLATNLFLSSDALLSRHGSLSLHLWTSPNPQKVYSCILISSILPCAMPISPGAKLSAPTQLKKRQAALTTDALPRAFVLGRNLISWSAKKQPLTHLLIYKKSPIGKALKQAARSSALALY</sequence>
<gene>
    <name evidence="2" type="primary">orf149b</name>
</gene>
<keyword evidence="1" id="KW-0812">Transmembrane</keyword>
<keyword evidence="2" id="KW-0496">Mitochondrion</keyword>
<organism evidence="2">
    <name type="scientific">Batis maritima</name>
    <name type="common">Maritime saltwort</name>
    <dbReference type="NCBI Taxonomy" id="4436"/>
    <lineage>
        <taxon>Eukaryota</taxon>
        <taxon>Viridiplantae</taxon>
        <taxon>Streptophyta</taxon>
        <taxon>Embryophyta</taxon>
        <taxon>Tracheophyta</taxon>
        <taxon>Spermatophyta</taxon>
        <taxon>Magnoliopsida</taxon>
        <taxon>eudicotyledons</taxon>
        <taxon>Gunneridae</taxon>
        <taxon>Pentapetalae</taxon>
        <taxon>rosids</taxon>
        <taxon>malvids</taxon>
        <taxon>Brassicales</taxon>
        <taxon>Bataceae</taxon>
        <taxon>Batis</taxon>
    </lineage>
</organism>
<dbReference type="EMBL" id="KJ820684">
    <property type="protein sequence ID" value="AIC83419.1"/>
    <property type="molecule type" value="Genomic_DNA"/>
</dbReference>
<dbReference type="AlphaFoldDB" id="A0A068BFE0"/>
<dbReference type="GeneID" id="19737036"/>
<accession>A0A068BFE0</accession>
<feature type="transmembrane region" description="Helical" evidence="1">
    <location>
        <begin position="6"/>
        <end position="26"/>
    </location>
</feature>
<dbReference type="RefSeq" id="YP_009045816.1">
    <property type="nucleotide sequence ID" value="NC_024429.1"/>
</dbReference>
<geneLocation type="mitochondrion" evidence="2"/>
<name>A0A068BFE0_BATMA</name>